<dbReference type="InterPro" id="IPR001029">
    <property type="entry name" value="Flagellin_N"/>
</dbReference>
<keyword evidence="6" id="KW-0282">Flagellum</keyword>
<organism evidence="6 7">
    <name type="scientific">Curvibacter microcysteis</name>
    <dbReference type="NCBI Taxonomy" id="3026419"/>
    <lineage>
        <taxon>Bacteria</taxon>
        <taxon>Pseudomonadati</taxon>
        <taxon>Pseudomonadota</taxon>
        <taxon>Betaproteobacteria</taxon>
        <taxon>Burkholderiales</taxon>
        <taxon>Comamonadaceae</taxon>
        <taxon>Curvibacter</taxon>
    </lineage>
</organism>
<feature type="domain" description="Flagellin N-terminal" evidence="5">
    <location>
        <begin position="14"/>
        <end position="143"/>
    </location>
</feature>
<dbReference type="PANTHER" id="PTHR42792:SF1">
    <property type="entry name" value="FLAGELLAR HOOK-ASSOCIATED PROTEIN 3"/>
    <property type="match status" value="1"/>
</dbReference>
<dbReference type="InterPro" id="IPR013384">
    <property type="entry name" value="Flagell_FlgL"/>
</dbReference>
<evidence type="ECO:0000256" key="3">
    <source>
        <dbReference type="ARBA" id="ARBA00005709"/>
    </source>
</evidence>
<keyword evidence="7" id="KW-1185">Reference proteome</keyword>
<evidence type="ECO:0000256" key="1">
    <source>
        <dbReference type="ARBA" id="ARBA00004365"/>
    </source>
</evidence>
<keyword evidence="4" id="KW-0975">Bacterial flagellum</keyword>
<dbReference type="SUPFAM" id="SSF64518">
    <property type="entry name" value="Phase 1 flagellin"/>
    <property type="match status" value="1"/>
</dbReference>
<keyword evidence="6" id="KW-0966">Cell projection</keyword>
<dbReference type="EMBL" id="JAQSIO010000008">
    <property type="protein sequence ID" value="MDD0816546.1"/>
    <property type="molecule type" value="Genomic_DNA"/>
</dbReference>
<reference evidence="6 7" key="1">
    <citation type="submission" date="2023-02" db="EMBL/GenBank/DDBJ databases">
        <title>Bacterial whole genome sequence for Curvibacter sp. HBC28.</title>
        <authorList>
            <person name="Le V."/>
            <person name="Ko S.-R."/>
            <person name="Ahn C.-Y."/>
            <person name="Oh H.-M."/>
        </authorList>
    </citation>
    <scope>NUCLEOTIDE SEQUENCE [LARGE SCALE GENOMIC DNA]</scope>
    <source>
        <strain evidence="6 7">HBC28</strain>
    </source>
</reference>
<comment type="subcellular location">
    <subcellularLocation>
        <location evidence="1">Bacterial flagellum</location>
    </subcellularLocation>
    <subcellularLocation>
        <location evidence="2">Secreted</location>
    </subcellularLocation>
</comment>
<evidence type="ECO:0000313" key="6">
    <source>
        <dbReference type="EMBL" id="MDD0816546.1"/>
    </source>
</evidence>
<keyword evidence="6" id="KW-0969">Cilium</keyword>
<evidence type="ECO:0000259" key="5">
    <source>
        <dbReference type="Pfam" id="PF00669"/>
    </source>
</evidence>
<dbReference type="Gene3D" id="1.20.1330.10">
    <property type="entry name" value="f41 fragment of flagellin, N-terminal domain"/>
    <property type="match status" value="1"/>
</dbReference>
<dbReference type="InterPro" id="IPR001492">
    <property type="entry name" value="Flagellin"/>
</dbReference>
<evidence type="ECO:0000256" key="4">
    <source>
        <dbReference type="ARBA" id="ARBA00023143"/>
    </source>
</evidence>
<comment type="similarity">
    <text evidence="3">Belongs to the bacterial flagellin family.</text>
</comment>
<dbReference type="Proteomes" id="UP001528672">
    <property type="component" value="Unassembled WGS sequence"/>
</dbReference>
<dbReference type="NCBIfam" id="TIGR02550">
    <property type="entry name" value="flagell_flgL"/>
    <property type="match status" value="1"/>
</dbReference>
<sequence>MSNFFARVGSSDAYATAINNISSRQAGLTKLQSNMTSGKRVLKPSDDPTAAAQAERAVTRSAQVTIQQRALSLQKDNMAHAETVLGQTSDAIQSFRELVVQAGNGANTPSDLGTITQQLKTLRNQILSYANTTDANGQALFGGLGSSVAPFSEATVSSGVVFTGIPGQQTGTDVTIPNTIDGRAAFASLNSNGNSANPGVGSAGAGTFYVGAASANTGTGTASNVTVSGASGLSASAGHAYQLKFTSATTYDVTDLNDPTAAPVSLTLSGTTASFGGASNNDLSMTVTGTPAAGDVFVAKPKATIFDVMDSAINDISKAANNVARTAAVTTALSSLDYAFVSIQSARGLAGDYLNNADVIDSNQQSRAVRLEGDRSRAEDLDMLQGISDFQNQSIGYQAALKSYAQIQSMNLFDFLK</sequence>
<name>A0ABT5MJF2_9BURK</name>
<dbReference type="PANTHER" id="PTHR42792">
    <property type="entry name" value="FLAGELLIN"/>
    <property type="match status" value="1"/>
</dbReference>
<accession>A0ABT5MJF2</accession>
<dbReference type="Pfam" id="PF00669">
    <property type="entry name" value="Flagellin_N"/>
    <property type="match status" value="1"/>
</dbReference>
<dbReference type="RefSeq" id="WP_273928402.1">
    <property type="nucleotide sequence ID" value="NZ_JAQSIO010000008.1"/>
</dbReference>
<evidence type="ECO:0000313" key="7">
    <source>
        <dbReference type="Proteomes" id="UP001528672"/>
    </source>
</evidence>
<gene>
    <name evidence="6" type="primary">flgL</name>
    <name evidence="6" type="ORF">PSQ39_18045</name>
</gene>
<evidence type="ECO:0000256" key="2">
    <source>
        <dbReference type="ARBA" id="ARBA00004613"/>
    </source>
</evidence>
<proteinExistence type="inferred from homology"/>
<protein>
    <submittedName>
        <fullName evidence="6">Flagellar hook-associated protein FlgL</fullName>
    </submittedName>
</protein>
<comment type="caution">
    <text evidence="6">The sequence shown here is derived from an EMBL/GenBank/DDBJ whole genome shotgun (WGS) entry which is preliminary data.</text>
</comment>